<sequence length="89" mass="10305">MNCGPFDYLRPDVRFENTNDPRSSYCFANKGTYKFTESGPGTTVWVDKISTGKDWVNYHDANGTTVAYRRHYIISFPARPPHVDWIEIL</sequence>
<accession>A0ABN3TBM4</accession>
<proteinExistence type="predicted"/>
<dbReference type="SUPFAM" id="SSF49695">
    <property type="entry name" value="gamma-Crystallin-like"/>
    <property type="match status" value="1"/>
</dbReference>
<evidence type="ECO:0000313" key="2">
    <source>
        <dbReference type="EMBL" id="GAA2698510.1"/>
    </source>
</evidence>
<dbReference type="InterPro" id="IPR011024">
    <property type="entry name" value="G_crystallin-like"/>
</dbReference>
<feature type="domain" description="Streptomyces killer toxin-like beta/gamma crystallin" evidence="1">
    <location>
        <begin position="16"/>
        <end position="89"/>
    </location>
</feature>
<dbReference type="Proteomes" id="UP001499989">
    <property type="component" value="Unassembled WGS sequence"/>
</dbReference>
<comment type="caution">
    <text evidence="2">The sequence shown here is derived from an EMBL/GenBank/DDBJ whole genome shotgun (WGS) entry which is preliminary data.</text>
</comment>
<name>A0ABN3TBM4_9ACTN</name>
<reference evidence="2 3" key="1">
    <citation type="journal article" date="2019" name="Int. J. Syst. Evol. Microbiol.">
        <title>The Global Catalogue of Microorganisms (GCM) 10K type strain sequencing project: providing services to taxonomists for standard genome sequencing and annotation.</title>
        <authorList>
            <consortium name="The Broad Institute Genomics Platform"/>
            <consortium name="The Broad Institute Genome Sequencing Center for Infectious Disease"/>
            <person name="Wu L."/>
            <person name="Ma J."/>
        </authorList>
    </citation>
    <scope>NUCLEOTIDE SEQUENCE [LARGE SCALE GENOMIC DNA]</scope>
    <source>
        <strain evidence="2 3">JCM 4531</strain>
    </source>
</reference>
<dbReference type="Pfam" id="PF09076">
    <property type="entry name" value="Crystall_2"/>
    <property type="match status" value="1"/>
</dbReference>
<dbReference type="RefSeq" id="WP_308407061.1">
    <property type="nucleotide sequence ID" value="NZ_BAAASK010000027.1"/>
</dbReference>
<dbReference type="InterPro" id="IPR015161">
    <property type="entry name" value="Sklp_toxin_b/g_crystallin"/>
</dbReference>
<evidence type="ECO:0000259" key="1">
    <source>
        <dbReference type="Pfam" id="PF09076"/>
    </source>
</evidence>
<dbReference type="Gene3D" id="2.60.20.30">
    <property type="match status" value="1"/>
</dbReference>
<dbReference type="InterPro" id="IPR015791">
    <property type="entry name" value="Antimic/Inh_G_crystallin-like"/>
</dbReference>
<dbReference type="EMBL" id="BAAASK010000027">
    <property type="protein sequence ID" value="GAA2698510.1"/>
    <property type="molecule type" value="Genomic_DNA"/>
</dbReference>
<gene>
    <name evidence="2" type="ORF">GCM10010310_64210</name>
</gene>
<keyword evidence="3" id="KW-1185">Reference proteome</keyword>
<protein>
    <recommendedName>
        <fullName evidence="1">Streptomyces killer toxin-like beta/gamma crystallin domain-containing protein</fullName>
    </recommendedName>
</protein>
<organism evidence="2 3">
    <name type="scientific">Streptomyces violaceolatus</name>
    <dbReference type="NCBI Taxonomy" id="67378"/>
    <lineage>
        <taxon>Bacteria</taxon>
        <taxon>Bacillati</taxon>
        <taxon>Actinomycetota</taxon>
        <taxon>Actinomycetes</taxon>
        <taxon>Kitasatosporales</taxon>
        <taxon>Streptomycetaceae</taxon>
        <taxon>Streptomyces</taxon>
        <taxon>Streptomyces violaceoruber group</taxon>
    </lineage>
</organism>
<evidence type="ECO:0000313" key="3">
    <source>
        <dbReference type="Proteomes" id="UP001499989"/>
    </source>
</evidence>